<keyword evidence="5 9" id="KW-0862">Zinc</keyword>
<feature type="disulfide bond" evidence="8">
    <location>
        <begin position="302"/>
        <end position="336"/>
    </location>
</feature>
<evidence type="ECO:0000256" key="7">
    <source>
        <dbReference type="ARBA" id="ARBA00023145"/>
    </source>
</evidence>
<dbReference type="AlphaFoldDB" id="A0A6A4X601"/>
<dbReference type="PRINTS" id="PR00480">
    <property type="entry name" value="ASTACIN"/>
</dbReference>
<feature type="chain" id="PRO_5025718831" description="Metalloendopeptidase" evidence="10">
    <location>
        <begin position="25"/>
        <end position="378"/>
    </location>
</feature>
<feature type="domain" description="ShKT" evidence="11">
    <location>
        <begin position="263"/>
        <end position="297"/>
    </location>
</feature>
<dbReference type="InterPro" id="IPR006026">
    <property type="entry name" value="Peptidase_Metallo"/>
</dbReference>
<evidence type="ECO:0000256" key="8">
    <source>
        <dbReference type="PROSITE-ProRule" id="PRU01005"/>
    </source>
</evidence>
<dbReference type="SUPFAM" id="SSF55486">
    <property type="entry name" value="Metalloproteases ('zincins'), catalytic domain"/>
    <property type="match status" value="1"/>
</dbReference>
<accession>A0A6A4X601</accession>
<organism evidence="13 14">
    <name type="scientific">Amphibalanus amphitrite</name>
    <name type="common">Striped barnacle</name>
    <name type="synonym">Balanus amphitrite</name>
    <dbReference type="NCBI Taxonomy" id="1232801"/>
    <lineage>
        <taxon>Eukaryota</taxon>
        <taxon>Metazoa</taxon>
        <taxon>Ecdysozoa</taxon>
        <taxon>Arthropoda</taxon>
        <taxon>Crustacea</taxon>
        <taxon>Multicrustacea</taxon>
        <taxon>Cirripedia</taxon>
        <taxon>Thoracica</taxon>
        <taxon>Thoracicalcarea</taxon>
        <taxon>Balanomorpha</taxon>
        <taxon>Balanoidea</taxon>
        <taxon>Balanidae</taxon>
        <taxon>Amphibalaninae</taxon>
        <taxon>Amphibalanus</taxon>
    </lineage>
</organism>
<dbReference type="GO" id="GO:0006508">
    <property type="term" value="P:proteolysis"/>
    <property type="evidence" value="ECO:0007669"/>
    <property type="project" value="UniProtKB-KW"/>
</dbReference>
<dbReference type="CDD" id="cd04280">
    <property type="entry name" value="ZnMc_astacin_like"/>
    <property type="match status" value="1"/>
</dbReference>
<dbReference type="SMART" id="SM00235">
    <property type="entry name" value="ZnMc"/>
    <property type="match status" value="1"/>
</dbReference>
<keyword evidence="2 9" id="KW-0645">Protease</keyword>
<feature type="disulfide bond" evidence="8">
    <location>
        <begin position="263"/>
        <end position="297"/>
    </location>
</feature>
<keyword evidence="6 9" id="KW-0482">Metalloprotease</keyword>
<evidence type="ECO:0000256" key="6">
    <source>
        <dbReference type="ARBA" id="ARBA00023049"/>
    </source>
</evidence>
<feature type="binding site" evidence="9">
    <location>
        <position position="154"/>
    </location>
    <ligand>
        <name>Zn(2+)</name>
        <dbReference type="ChEBI" id="CHEBI:29105"/>
        <note>catalytic</note>
    </ligand>
</feature>
<evidence type="ECO:0000256" key="9">
    <source>
        <dbReference type="PROSITE-ProRule" id="PRU01211"/>
    </source>
</evidence>
<dbReference type="Pfam" id="PF01549">
    <property type="entry name" value="ShK"/>
    <property type="match status" value="3"/>
</dbReference>
<comment type="cofactor">
    <cofactor evidence="9 10">
        <name>Zn(2+)</name>
        <dbReference type="ChEBI" id="CHEBI:29105"/>
    </cofactor>
    <text evidence="9 10">Binds 1 zinc ion per subunit.</text>
</comment>
<keyword evidence="3 9" id="KW-0479">Metal-binding</keyword>
<dbReference type="PANTHER" id="PTHR10127">
    <property type="entry name" value="DISCOIDIN, CUB, EGF, LAMININ , AND ZINC METALLOPROTEASE DOMAIN CONTAINING"/>
    <property type="match status" value="1"/>
</dbReference>
<keyword evidence="4 9" id="KW-0378">Hydrolase</keyword>
<keyword evidence="7" id="KW-0865">Zymogen</keyword>
<dbReference type="PROSITE" id="PS51864">
    <property type="entry name" value="ASTACIN"/>
    <property type="match status" value="1"/>
</dbReference>
<dbReference type="InterPro" id="IPR024079">
    <property type="entry name" value="MetalloPept_cat_dom_sf"/>
</dbReference>
<dbReference type="Proteomes" id="UP000440578">
    <property type="component" value="Unassembled WGS sequence"/>
</dbReference>
<dbReference type="InterPro" id="IPR003582">
    <property type="entry name" value="ShKT_dom"/>
</dbReference>
<evidence type="ECO:0000256" key="4">
    <source>
        <dbReference type="ARBA" id="ARBA00022801"/>
    </source>
</evidence>
<evidence type="ECO:0000259" key="12">
    <source>
        <dbReference type="PROSITE" id="PS51864"/>
    </source>
</evidence>
<evidence type="ECO:0000256" key="10">
    <source>
        <dbReference type="RuleBase" id="RU361183"/>
    </source>
</evidence>
<feature type="disulfide bond" evidence="8">
    <location>
        <begin position="344"/>
        <end position="378"/>
    </location>
</feature>
<dbReference type="InterPro" id="IPR001506">
    <property type="entry name" value="Peptidase_M12A"/>
</dbReference>
<dbReference type="Gene3D" id="3.40.390.10">
    <property type="entry name" value="Collagenase (Catalytic Domain)"/>
    <property type="match status" value="1"/>
</dbReference>
<feature type="binding site" evidence="9">
    <location>
        <position position="148"/>
    </location>
    <ligand>
        <name>Zn(2+)</name>
        <dbReference type="ChEBI" id="CHEBI:29105"/>
        <note>catalytic</note>
    </ligand>
</feature>
<reference evidence="13 14" key="1">
    <citation type="submission" date="2019-07" db="EMBL/GenBank/DDBJ databases">
        <title>Draft genome assembly of a fouling barnacle, Amphibalanus amphitrite (Darwin, 1854): The first reference genome for Thecostraca.</title>
        <authorList>
            <person name="Kim W."/>
        </authorList>
    </citation>
    <scope>NUCLEOTIDE SEQUENCE [LARGE SCALE GENOMIC DNA]</scope>
    <source>
        <strain evidence="13">SNU_AA5</strain>
        <tissue evidence="13">Soma without cirri and trophi</tissue>
    </source>
</reference>
<feature type="domain" description="ShKT" evidence="11">
    <location>
        <begin position="344"/>
        <end position="378"/>
    </location>
</feature>
<protein>
    <recommendedName>
        <fullName evidence="10">Metalloendopeptidase</fullName>
        <ecNumber evidence="10">3.4.24.-</ecNumber>
    </recommendedName>
</protein>
<evidence type="ECO:0000256" key="2">
    <source>
        <dbReference type="ARBA" id="ARBA00022670"/>
    </source>
</evidence>
<dbReference type="SMART" id="SM00254">
    <property type="entry name" value="ShKT"/>
    <property type="match status" value="3"/>
</dbReference>
<evidence type="ECO:0000256" key="3">
    <source>
        <dbReference type="ARBA" id="ARBA00022723"/>
    </source>
</evidence>
<sequence length="378" mass="41559">MTPGSCSLPALALCAALLLVGTEGHVRGIDSSDTGGQQGGTESMINAKSLMTLIRMLVTRNDVGADVEGFNTDERATIAKAVLEFERNTCIRVRPLGPTDDASQGYVRIIKGDGCYSSVGRQVSSPGQELSLGNGCLFPGIVVHEFMHAIGFWHEQSRPDRDSHVMIHYDNIKYGKDYNFKKYTTNEVQLKGTPYDVGSIMHYGPYAFARNRNQPTISALKQTSVTMGQREGLSHYDIQKINTLYGCKDVTKPPPPITKPEKCTDRNMYCKDWAAAGECGKNPLYMNIYCAKSCDKCSDKSCEDLNELCPKWAETGECAATPSYMTLYCKKSCDLCDGNGGMVCNNVNGYCEAWAEMGECDKNPDYMHGSCRKACKLC</sequence>
<comment type="caution">
    <text evidence="8">Lacks conserved residue(s) required for the propagation of feature annotation.</text>
</comment>
<evidence type="ECO:0000259" key="11">
    <source>
        <dbReference type="PROSITE" id="PS51670"/>
    </source>
</evidence>
<dbReference type="GO" id="GO:0004222">
    <property type="term" value="F:metalloendopeptidase activity"/>
    <property type="evidence" value="ECO:0007669"/>
    <property type="project" value="UniProtKB-UniRule"/>
</dbReference>
<feature type="domain" description="ShKT" evidence="11">
    <location>
        <begin position="302"/>
        <end position="336"/>
    </location>
</feature>
<dbReference type="OrthoDB" id="291007at2759"/>
<evidence type="ECO:0000256" key="1">
    <source>
        <dbReference type="ARBA" id="ARBA00002657"/>
    </source>
</evidence>
<feature type="domain" description="Peptidase M12A" evidence="12">
    <location>
        <begin position="49"/>
        <end position="248"/>
    </location>
</feature>
<dbReference type="EMBL" id="VIIS01000371">
    <property type="protein sequence ID" value="KAF0309811.1"/>
    <property type="molecule type" value="Genomic_DNA"/>
</dbReference>
<feature type="signal peptide" evidence="10">
    <location>
        <begin position="1"/>
        <end position="24"/>
    </location>
</feature>
<comment type="function">
    <text evidence="1">Metalloprotease.</text>
</comment>
<dbReference type="PROSITE" id="PS51670">
    <property type="entry name" value="SHKT"/>
    <property type="match status" value="3"/>
</dbReference>
<name>A0A6A4X601_AMPAM</name>
<dbReference type="PANTHER" id="PTHR10127:SF780">
    <property type="entry name" value="METALLOENDOPEPTIDASE"/>
    <property type="match status" value="1"/>
</dbReference>
<dbReference type="Gene3D" id="1.10.10.1940">
    <property type="match status" value="1"/>
</dbReference>
<comment type="caution">
    <text evidence="13">The sequence shown here is derived from an EMBL/GenBank/DDBJ whole genome shotgun (WGS) entry which is preliminary data.</text>
</comment>
<keyword evidence="8" id="KW-1015">Disulfide bond</keyword>
<gene>
    <name evidence="13" type="primary">nas-13_2</name>
    <name evidence="13" type="ORF">FJT64_019070</name>
</gene>
<proteinExistence type="predicted"/>
<dbReference type="Pfam" id="PF01400">
    <property type="entry name" value="Astacin"/>
    <property type="match status" value="1"/>
</dbReference>
<evidence type="ECO:0000313" key="13">
    <source>
        <dbReference type="EMBL" id="KAF0309811.1"/>
    </source>
</evidence>
<feature type="binding site" evidence="9">
    <location>
        <position position="144"/>
    </location>
    <ligand>
        <name>Zn(2+)</name>
        <dbReference type="ChEBI" id="CHEBI:29105"/>
        <note>catalytic</note>
    </ligand>
</feature>
<dbReference type="GO" id="GO:0008270">
    <property type="term" value="F:zinc ion binding"/>
    <property type="evidence" value="ECO:0007669"/>
    <property type="project" value="UniProtKB-UniRule"/>
</dbReference>
<dbReference type="InterPro" id="IPR034035">
    <property type="entry name" value="Astacin-like_dom"/>
</dbReference>
<keyword evidence="10" id="KW-0732">Signal</keyword>
<dbReference type="EC" id="3.4.24.-" evidence="10"/>
<evidence type="ECO:0000256" key="5">
    <source>
        <dbReference type="ARBA" id="ARBA00022833"/>
    </source>
</evidence>
<evidence type="ECO:0000313" key="14">
    <source>
        <dbReference type="Proteomes" id="UP000440578"/>
    </source>
</evidence>
<feature type="active site" evidence="9">
    <location>
        <position position="145"/>
    </location>
</feature>
<keyword evidence="14" id="KW-1185">Reference proteome</keyword>